<dbReference type="FunFam" id="1.10.1060.10:FF:000006">
    <property type="entry name" value="Glutamate synthase (NADPH/NADH)"/>
    <property type="match status" value="1"/>
</dbReference>
<organism evidence="8 9">
    <name type="scientific">Popillia japonica</name>
    <name type="common">Japanese beetle</name>
    <dbReference type="NCBI Taxonomy" id="7064"/>
    <lineage>
        <taxon>Eukaryota</taxon>
        <taxon>Metazoa</taxon>
        <taxon>Ecdysozoa</taxon>
        <taxon>Arthropoda</taxon>
        <taxon>Hexapoda</taxon>
        <taxon>Insecta</taxon>
        <taxon>Pterygota</taxon>
        <taxon>Neoptera</taxon>
        <taxon>Endopterygota</taxon>
        <taxon>Coleoptera</taxon>
        <taxon>Polyphaga</taxon>
        <taxon>Scarabaeiformia</taxon>
        <taxon>Scarabaeidae</taxon>
        <taxon>Rutelinae</taxon>
        <taxon>Popillia</taxon>
    </lineage>
</organism>
<feature type="domain" description="Dihydroprymidine dehydrogenase" evidence="7">
    <location>
        <begin position="54"/>
        <end position="164"/>
    </location>
</feature>
<dbReference type="Pfam" id="PF07992">
    <property type="entry name" value="Pyr_redox_2"/>
    <property type="match status" value="1"/>
</dbReference>
<comment type="caution">
    <text evidence="8">The sequence shown here is derived from an EMBL/GenBank/DDBJ whole genome shotgun (WGS) entry which is preliminary data.</text>
</comment>
<dbReference type="EMBL" id="JASPKY010000036">
    <property type="protein sequence ID" value="KAK9746913.1"/>
    <property type="molecule type" value="Genomic_DNA"/>
</dbReference>
<keyword evidence="1" id="KW-0028">Amino-acid biosynthesis</keyword>
<feature type="domain" description="FAD/NAD(P)-binding" evidence="6">
    <location>
        <begin position="178"/>
        <end position="512"/>
    </location>
</feature>
<dbReference type="GO" id="GO:0006537">
    <property type="term" value="P:glutamate biosynthetic process"/>
    <property type="evidence" value="ECO:0007669"/>
    <property type="project" value="UniProtKB-KW"/>
</dbReference>
<evidence type="ECO:0000259" key="6">
    <source>
        <dbReference type="Pfam" id="PF07992"/>
    </source>
</evidence>
<accession>A0AAW1MLX8</accession>
<evidence type="ECO:0000256" key="4">
    <source>
        <dbReference type="ARBA" id="ARBA00029440"/>
    </source>
</evidence>
<proteinExistence type="predicted"/>
<keyword evidence="3" id="KW-0314">Glutamate biosynthesis</keyword>
<feature type="region of interest" description="Disordered" evidence="5">
    <location>
        <begin position="303"/>
        <end position="330"/>
    </location>
</feature>
<dbReference type="Proteomes" id="UP001458880">
    <property type="component" value="Unassembled WGS sequence"/>
</dbReference>
<dbReference type="PANTHER" id="PTHR43100">
    <property type="entry name" value="GLUTAMATE SYNTHASE [NADPH] SMALL CHAIN"/>
    <property type="match status" value="1"/>
</dbReference>
<dbReference type="InterPro" id="IPR009051">
    <property type="entry name" value="Helical_ferredxn"/>
</dbReference>
<dbReference type="NCBIfam" id="TIGR01317">
    <property type="entry name" value="GOGAT_sm_gam"/>
    <property type="match status" value="1"/>
</dbReference>
<dbReference type="InterPro" id="IPR028261">
    <property type="entry name" value="DPD_II"/>
</dbReference>
<evidence type="ECO:0000256" key="1">
    <source>
        <dbReference type="ARBA" id="ARBA00022605"/>
    </source>
</evidence>
<evidence type="ECO:0000256" key="5">
    <source>
        <dbReference type="SAM" id="MobiDB-lite"/>
    </source>
</evidence>
<sequence length="548" mass="60273">MVNGFEPKIQDIEDSIADVAIEQKKAERALDKLRGFMKYPRETGIYRPAEKRLKDWDEIYNFTHVRKGLRMQAARCMDCGVPFCQSNSHGCPLGNIIPKWNYLIFQNQWKDALAQLLQTNNFPEFTGRVCPAPCEAACVLGISEPSVTIKNIECAIIDHAFENGWIKPQIPTVRTGKRVAIVGSGPAGLACAAQLNKAGHLVTVFERNDRVGGLLEYGIPTMKLSKAVVQRRADLLAAEGIIFKTNVNVGKDISAKDLSEEYDAVVLCTGATWPRDLPLPGRQLGGIHFATMEFLESWQKKQLGATNNGPNAKDKNKQLGATNNGPNAKDKNVIVIGGGDTGCDCIATSLRHGASSITTFEILPEPGVKRGNDNPWPQWPRIFRVDYGHEEVKVRHGSDPRVFSIMTQEFIDNGEGHVSGVRTVNVDWVKDDSGRWEMKQKEGTEKVFKADLVLLAMGFLGPERAIGDQLDLDLDPRSNFETKNYRTNIANVFAAGDCRRGQSLVVWAIAEGRQAAKNVDEFLSKGDTALPGPGGIIQPNPTPIVCPV</sequence>
<dbReference type="AlphaFoldDB" id="A0AAW1MLX8"/>
<evidence type="ECO:0000313" key="9">
    <source>
        <dbReference type="Proteomes" id="UP001458880"/>
    </source>
</evidence>
<dbReference type="PRINTS" id="PR00419">
    <property type="entry name" value="ADXRDTASE"/>
</dbReference>
<dbReference type="InterPro" id="IPR006005">
    <property type="entry name" value="Glut_synth_ssu1"/>
</dbReference>
<keyword evidence="9" id="KW-1185">Reference proteome</keyword>
<name>A0AAW1MLX8_POPJA</name>
<evidence type="ECO:0000259" key="7">
    <source>
        <dbReference type="Pfam" id="PF14691"/>
    </source>
</evidence>
<dbReference type="InterPro" id="IPR023753">
    <property type="entry name" value="FAD/NAD-binding_dom"/>
</dbReference>
<evidence type="ECO:0000256" key="3">
    <source>
        <dbReference type="ARBA" id="ARBA00023164"/>
    </source>
</evidence>
<keyword evidence="2" id="KW-0560">Oxidoreductase</keyword>
<dbReference type="Pfam" id="PF14691">
    <property type="entry name" value="Fer4_20"/>
    <property type="match status" value="1"/>
</dbReference>
<dbReference type="InterPro" id="IPR051394">
    <property type="entry name" value="Glutamate_Synthase"/>
</dbReference>
<reference evidence="8 9" key="1">
    <citation type="journal article" date="2024" name="BMC Genomics">
        <title>De novo assembly and annotation of Popillia japonica's genome with initial clues to its potential as an invasive pest.</title>
        <authorList>
            <person name="Cucini C."/>
            <person name="Boschi S."/>
            <person name="Funari R."/>
            <person name="Cardaioli E."/>
            <person name="Iannotti N."/>
            <person name="Marturano G."/>
            <person name="Paoli F."/>
            <person name="Bruttini M."/>
            <person name="Carapelli A."/>
            <person name="Frati F."/>
            <person name="Nardi F."/>
        </authorList>
    </citation>
    <scope>NUCLEOTIDE SEQUENCE [LARGE SCALE GENOMIC DNA]</scope>
    <source>
        <strain evidence="8">DMR45628</strain>
    </source>
</reference>
<evidence type="ECO:0000313" key="8">
    <source>
        <dbReference type="EMBL" id="KAK9746913.1"/>
    </source>
</evidence>
<dbReference type="PANTHER" id="PTHR43100:SF1">
    <property type="entry name" value="GLUTAMATE SYNTHASE [NADPH] SMALL CHAIN"/>
    <property type="match status" value="1"/>
</dbReference>
<evidence type="ECO:0000256" key="2">
    <source>
        <dbReference type="ARBA" id="ARBA00023002"/>
    </source>
</evidence>
<dbReference type="GO" id="GO:0051536">
    <property type="term" value="F:iron-sulfur cluster binding"/>
    <property type="evidence" value="ECO:0007669"/>
    <property type="project" value="InterPro"/>
</dbReference>
<dbReference type="Gene3D" id="1.10.1060.10">
    <property type="entry name" value="Alpha-helical ferredoxin"/>
    <property type="match status" value="1"/>
</dbReference>
<dbReference type="FunFam" id="3.40.50.720:FF:000113">
    <property type="entry name" value="Glutamate synthase [NADH], amyloplastic"/>
    <property type="match status" value="1"/>
</dbReference>
<protein>
    <submittedName>
        <fullName evidence="8">Pyridine nucleotide-disulfide oxidoreductase</fullName>
    </submittedName>
</protein>
<dbReference type="FunFam" id="3.50.50.60:FF:000022">
    <property type="entry name" value="Glutamate synthase [NADH], amyloplastic"/>
    <property type="match status" value="1"/>
</dbReference>
<comment type="pathway">
    <text evidence="4">Amino-acid biosynthesis.</text>
</comment>
<gene>
    <name evidence="8" type="ORF">QE152_g5745</name>
</gene>
<dbReference type="InterPro" id="IPR036188">
    <property type="entry name" value="FAD/NAD-bd_sf"/>
</dbReference>
<dbReference type="GO" id="GO:0016639">
    <property type="term" value="F:oxidoreductase activity, acting on the CH-NH2 group of donors, NAD or NADP as acceptor"/>
    <property type="evidence" value="ECO:0007669"/>
    <property type="project" value="InterPro"/>
</dbReference>
<dbReference type="SUPFAM" id="SSF51971">
    <property type="entry name" value="Nucleotide-binding domain"/>
    <property type="match status" value="1"/>
</dbReference>
<dbReference type="Gene3D" id="3.50.50.60">
    <property type="entry name" value="FAD/NAD(P)-binding domain"/>
    <property type="match status" value="3"/>
</dbReference>
<dbReference type="SUPFAM" id="SSF46548">
    <property type="entry name" value="alpha-helical ferredoxin"/>
    <property type="match status" value="1"/>
</dbReference>